<dbReference type="SUPFAM" id="SSF47090">
    <property type="entry name" value="PGBD-like"/>
    <property type="match status" value="1"/>
</dbReference>
<dbReference type="KEGG" id="lse:F1C12_15475"/>
<dbReference type="RefSeq" id="WP_185275809.1">
    <property type="nucleotide sequence ID" value="NZ_CP043641.1"/>
</dbReference>
<protein>
    <submittedName>
        <fullName evidence="2">Peptidoglycan-binding protein</fullName>
    </submittedName>
</protein>
<gene>
    <name evidence="2" type="ORF">F1C12_15475</name>
</gene>
<accession>A0A7G6YD09</accession>
<dbReference type="AlphaFoldDB" id="A0A7G6YD09"/>
<feature type="region of interest" description="Disordered" evidence="1">
    <location>
        <begin position="331"/>
        <end position="351"/>
    </location>
</feature>
<proteinExistence type="predicted"/>
<organism evidence="2 3">
    <name type="scientific">Leifsonia shinshuensis</name>
    <dbReference type="NCBI Taxonomy" id="150026"/>
    <lineage>
        <taxon>Bacteria</taxon>
        <taxon>Bacillati</taxon>
        <taxon>Actinomycetota</taxon>
        <taxon>Actinomycetes</taxon>
        <taxon>Micrococcales</taxon>
        <taxon>Microbacteriaceae</taxon>
        <taxon>Leifsonia</taxon>
    </lineage>
</organism>
<dbReference type="Gene3D" id="1.10.101.10">
    <property type="entry name" value="PGBD-like superfamily/PGBD"/>
    <property type="match status" value="1"/>
</dbReference>
<dbReference type="EMBL" id="CP043641">
    <property type="protein sequence ID" value="QNE36374.1"/>
    <property type="molecule type" value="Genomic_DNA"/>
</dbReference>
<dbReference type="InterPro" id="IPR036365">
    <property type="entry name" value="PGBD-like_sf"/>
</dbReference>
<reference evidence="3" key="1">
    <citation type="submission" date="2019-09" db="EMBL/GenBank/DDBJ databases">
        <title>Antimicrobial potential of Antarctic Bacteria.</title>
        <authorList>
            <person name="Benaud N."/>
            <person name="Edwards R.J."/>
            <person name="Ferrari B.C."/>
        </authorList>
    </citation>
    <scope>NUCLEOTIDE SEQUENCE [LARGE SCALE GENOMIC DNA]</scope>
    <source>
        <strain evidence="3">INR9</strain>
    </source>
</reference>
<evidence type="ECO:0000313" key="2">
    <source>
        <dbReference type="EMBL" id="QNE36374.1"/>
    </source>
</evidence>
<dbReference type="Proteomes" id="UP000515511">
    <property type="component" value="Chromosome"/>
</dbReference>
<evidence type="ECO:0000313" key="3">
    <source>
        <dbReference type="Proteomes" id="UP000515511"/>
    </source>
</evidence>
<sequence>MSKLRPRMHWPLVGVAAIVAASVAGSLVALSVPVPAPSALSTPHPQTIVPVTQRAFADDRQAQLQVSTGPVRAVVSPRLGRLTSLTCRSGGRLASGTAFASIDGDRIVALATAVPLWRELRSGDRGDDVRALQEELARLGQHIQPDGVVGRGTIRAAAAVRETEAARAKTPETVDPADFAWIPEPEVRVGECAGIVGAPVAEGDVLIGLPVAVVAARLTTLPAPATPGARVVRVGAVEISVDSEGAVTDSEGLARIGATAEFLSASAGASEDTAIPVQWSLERPMNALVVPPSALWDVKDGSACVMPAEKSARPLLVDVLGSELGQSFVRPSEERSATAVRSSPPKSRACR</sequence>
<evidence type="ECO:0000256" key="1">
    <source>
        <dbReference type="SAM" id="MobiDB-lite"/>
    </source>
</evidence>
<name>A0A7G6YD09_9MICO</name>
<dbReference type="InterPro" id="IPR036366">
    <property type="entry name" value="PGBDSf"/>
</dbReference>